<feature type="domain" description="TFIIS N-terminal" evidence="10">
    <location>
        <begin position="5"/>
        <end position="81"/>
    </location>
</feature>
<dbReference type="EMBL" id="LODT01000011">
    <property type="protein sequence ID" value="KYR01041.1"/>
    <property type="molecule type" value="Genomic_DNA"/>
</dbReference>
<reference evidence="12 13" key="1">
    <citation type="submission" date="2015-12" db="EMBL/GenBank/DDBJ databases">
        <title>Dictyostelia acquired genes for synthesis and detection of signals that induce cell-type specialization by lateral gene transfer from prokaryotes.</title>
        <authorList>
            <person name="Gloeckner G."/>
            <person name="Schaap P."/>
        </authorList>
    </citation>
    <scope>NUCLEOTIDE SEQUENCE [LARGE SCALE GENOMIC DNA]</scope>
    <source>
        <strain evidence="12 13">TK</strain>
    </source>
</reference>
<evidence type="ECO:0000259" key="9">
    <source>
        <dbReference type="PROSITE" id="PS51133"/>
    </source>
</evidence>
<dbReference type="SUPFAM" id="SSF47676">
    <property type="entry name" value="Conserved domain common to transcription factors TFIIS, elongin A, CRSP70"/>
    <property type="match status" value="1"/>
</dbReference>
<name>A0A152A4Q5_TIELA</name>
<evidence type="ECO:0000259" key="11">
    <source>
        <dbReference type="PROSITE" id="PS51321"/>
    </source>
</evidence>
<dbReference type="InterPro" id="IPR003617">
    <property type="entry name" value="TFIIS/CRSP70_N_sub"/>
</dbReference>
<dbReference type="InterPro" id="IPR003618">
    <property type="entry name" value="TFIIS_cen_dom"/>
</dbReference>
<dbReference type="FunCoup" id="A0A152A4Q5">
    <property type="interactions" value="1099"/>
</dbReference>
<gene>
    <name evidence="12" type="ORF">DLAC_02129</name>
</gene>
<evidence type="ECO:0000313" key="13">
    <source>
        <dbReference type="Proteomes" id="UP000076078"/>
    </source>
</evidence>
<dbReference type="PIRSF" id="PIRSF006704">
    <property type="entry name" value="TF_IIS"/>
    <property type="match status" value="1"/>
</dbReference>
<sequence>MSEFDEFVKIKEQLDQSVKDNDDDNIIALLKGISTMPVTYEILKKTLIGQSVGKLRNNSNEIIKREATVIVTEWKTVKDVKDTTSPPQTSTTTKTSTTSTTTTSNQSGQKEKEKEKEKVSSGVKSPKSSVGSTSSPTATTTVSSPNPSTKRKADSAITKEKQEQDNKRKETTADASGDEVRTNCIRLFTEAVSVKYEGETNNTPEDIGQQIEYELYQIYNGTTKDYKNKARSIIYNLKNNQQLREHLLSDIISPSKLVSMDSNEMANKEIQEARTKMQKFTLHAAIDNNNNQATTDQFKCGRCKQRKCKYYQMQTRSADEPMTTFVTCTNCNHKWKF</sequence>
<dbReference type="PROSITE" id="PS00466">
    <property type="entry name" value="ZF_TFIIS_1"/>
    <property type="match status" value="1"/>
</dbReference>
<comment type="caution">
    <text evidence="12">The sequence shown here is derived from an EMBL/GenBank/DDBJ whole genome shotgun (WGS) entry which is preliminary data.</text>
</comment>
<dbReference type="InterPro" id="IPR035100">
    <property type="entry name" value="TF_IIS-typ"/>
</dbReference>
<keyword evidence="2" id="KW-0479">Metal-binding</keyword>
<evidence type="ECO:0000313" key="12">
    <source>
        <dbReference type="EMBL" id="KYR01041.1"/>
    </source>
</evidence>
<keyword evidence="3 6" id="KW-0863">Zinc-finger</keyword>
<dbReference type="CDD" id="cd13749">
    <property type="entry name" value="Zn-ribbon_TFIIS"/>
    <property type="match status" value="1"/>
</dbReference>
<dbReference type="InterPro" id="IPR001222">
    <property type="entry name" value="Znf_TFIIS"/>
</dbReference>
<dbReference type="PROSITE" id="PS51133">
    <property type="entry name" value="ZF_TFIIS_2"/>
    <property type="match status" value="1"/>
</dbReference>
<dbReference type="Pfam" id="PF01096">
    <property type="entry name" value="Zn_ribbon_TFIIS"/>
    <property type="match status" value="1"/>
</dbReference>
<dbReference type="InterPro" id="IPR017923">
    <property type="entry name" value="TFIIS_N"/>
</dbReference>
<keyword evidence="12" id="KW-0251">Elongation factor</keyword>
<feature type="domain" description="TFIIS central" evidence="11">
    <location>
        <begin position="180"/>
        <end position="293"/>
    </location>
</feature>
<feature type="compositionally biased region" description="Basic and acidic residues" evidence="8">
    <location>
        <begin position="109"/>
        <end position="119"/>
    </location>
</feature>
<dbReference type="Gene3D" id="2.20.25.10">
    <property type="match status" value="1"/>
</dbReference>
<dbReference type="PANTHER" id="PTHR11477">
    <property type="entry name" value="TRANSCRIPTION FACTOR S-II ZINC FINGER DOMAIN-CONTAINING PROTEIN"/>
    <property type="match status" value="1"/>
</dbReference>
<dbReference type="PROSITE" id="PS51319">
    <property type="entry name" value="TFIIS_N"/>
    <property type="match status" value="1"/>
</dbReference>
<comment type="subcellular location">
    <subcellularLocation>
        <location evidence="1 7">Nucleus</location>
    </subcellularLocation>
</comment>
<evidence type="ECO:0000256" key="6">
    <source>
        <dbReference type="PROSITE-ProRule" id="PRU00472"/>
    </source>
</evidence>
<dbReference type="GO" id="GO:0003676">
    <property type="term" value="F:nucleic acid binding"/>
    <property type="evidence" value="ECO:0007669"/>
    <property type="project" value="InterPro"/>
</dbReference>
<dbReference type="SMART" id="SM00510">
    <property type="entry name" value="TFS2M"/>
    <property type="match status" value="1"/>
</dbReference>
<feature type="domain" description="TFIIS-type" evidence="9">
    <location>
        <begin position="296"/>
        <end position="336"/>
    </location>
</feature>
<proteinExistence type="predicted"/>
<dbReference type="CDD" id="cd00183">
    <property type="entry name" value="TFIIS_I"/>
    <property type="match status" value="1"/>
</dbReference>
<feature type="compositionally biased region" description="Basic and acidic residues" evidence="8">
    <location>
        <begin position="151"/>
        <end position="172"/>
    </location>
</feature>
<dbReference type="InParanoid" id="A0A152A4Q5"/>
<dbReference type="Proteomes" id="UP000076078">
    <property type="component" value="Unassembled WGS sequence"/>
</dbReference>
<keyword evidence="4" id="KW-0862">Zinc</keyword>
<dbReference type="OrthoDB" id="44867at2759"/>
<feature type="compositionally biased region" description="Low complexity" evidence="8">
    <location>
        <begin position="120"/>
        <end position="148"/>
    </location>
</feature>
<dbReference type="PROSITE" id="PS51321">
    <property type="entry name" value="TFIIS_CENTRAL"/>
    <property type="match status" value="1"/>
</dbReference>
<dbReference type="GO" id="GO:0003746">
    <property type="term" value="F:translation elongation factor activity"/>
    <property type="evidence" value="ECO:0007669"/>
    <property type="project" value="UniProtKB-KW"/>
</dbReference>
<evidence type="ECO:0000259" key="10">
    <source>
        <dbReference type="PROSITE" id="PS51319"/>
    </source>
</evidence>
<dbReference type="STRING" id="361077.A0A152A4Q5"/>
<evidence type="ECO:0000256" key="1">
    <source>
        <dbReference type="ARBA" id="ARBA00004123"/>
    </source>
</evidence>
<evidence type="ECO:0000256" key="7">
    <source>
        <dbReference type="PROSITE-ProRule" id="PRU00649"/>
    </source>
</evidence>
<dbReference type="SMART" id="SM00509">
    <property type="entry name" value="TFS2N"/>
    <property type="match status" value="1"/>
</dbReference>
<dbReference type="GO" id="GO:0006351">
    <property type="term" value="P:DNA-templated transcription"/>
    <property type="evidence" value="ECO:0007669"/>
    <property type="project" value="InterPro"/>
</dbReference>
<dbReference type="SMART" id="SM00440">
    <property type="entry name" value="ZnF_C2C2"/>
    <property type="match status" value="1"/>
</dbReference>
<dbReference type="Pfam" id="PF08711">
    <property type="entry name" value="Med26"/>
    <property type="match status" value="1"/>
</dbReference>
<keyword evidence="5 7" id="KW-0539">Nucleus</keyword>
<dbReference type="InterPro" id="IPR035441">
    <property type="entry name" value="TFIIS/LEDGF_dom_sf"/>
</dbReference>
<keyword evidence="12" id="KW-0648">Protein biosynthesis</keyword>
<protein>
    <submittedName>
        <fullName evidence="12">RNA polymerase II elongation factor</fullName>
    </submittedName>
</protein>
<feature type="compositionally biased region" description="Low complexity" evidence="8">
    <location>
        <begin position="83"/>
        <end position="108"/>
    </location>
</feature>
<dbReference type="Pfam" id="PF07500">
    <property type="entry name" value="TFIIS_M"/>
    <property type="match status" value="1"/>
</dbReference>
<dbReference type="SUPFAM" id="SSF46942">
    <property type="entry name" value="Elongation factor TFIIS domain 2"/>
    <property type="match status" value="1"/>
</dbReference>
<evidence type="ECO:0000256" key="8">
    <source>
        <dbReference type="SAM" id="MobiDB-lite"/>
    </source>
</evidence>
<evidence type="ECO:0000256" key="5">
    <source>
        <dbReference type="ARBA" id="ARBA00023242"/>
    </source>
</evidence>
<keyword evidence="13" id="KW-1185">Reference proteome</keyword>
<dbReference type="AlphaFoldDB" id="A0A152A4Q5"/>
<dbReference type="PANTHER" id="PTHR11477:SF0">
    <property type="entry name" value="IP08861P-RELATED"/>
    <property type="match status" value="1"/>
</dbReference>
<dbReference type="OMA" id="RFVVMTH"/>
<dbReference type="Gene3D" id="1.20.930.10">
    <property type="entry name" value="Conserved domain common to transcription factors TFIIS, elongin A, CRSP70"/>
    <property type="match status" value="1"/>
</dbReference>
<organism evidence="12 13">
    <name type="scientific">Tieghemostelium lacteum</name>
    <name type="common">Slime mold</name>
    <name type="synonym">Dictyostelium lacteum</name>
    <dbReference type="NCBI Taxonomy" id="361077"/>
    <lineage>
        <taxon>Eukaryota</taxon>
        <taxon>Amoebozoa</taxon>
        <taxon>Evosea</taxon>
        <taxon>Eumycetozoa</taxon>
        <taxon>Dictyostelia</taxon>
        <taxon>Dictyosteliales</taxon>
        <taxon>Raperosteliaceae</taxon>
        <taxon>Tieghemostelium</taxon>
    </lineage>
</organism>
<evidence type="ECO:0000256" key="4">
    <source>
        <dbReference type="ARBA" id="ARBA00022833"/>
    </source>
</evidence>
<dbReference type="SUPFAM" id="SSF57783">
    <property type="entry name" value="Zinc beta-ribbon"/>
    <property type="match status" value="1"/>
</dbReference>
<accession>A0A152A4Q5</accession>
<dbReference type="GO" id="GO:0008270">
    <property type="term" value="F:zinc ion binding"/>
    <property type="evidence" value="ECO:0007669"/>
    <property type="project" value="UniProtKB-KW"/>
</dbReference>
<feature type="region of interest" description="Disordered" evidence="8">
    <location>
        <begin position="79"/>
        <end position="178"/>
    </location>
</feature>
<evidence type="ECO:0000256" key="3">
    <source>
        <dbReference type="ARBA" id="ARBA00022771"/>
    </source>
</evidence>
<dbReference type="InterPro" id="IPR036575">
    <property type="entry name" value="TFIIS_cen_dom_sf"/>
</dbReference>
<dbReference type="GO" id="GO:0005634">
    <property type="term" value="C:nucleus"/>
    <property type="evidence" value="ECO:0007669"/>
    <property type="project" value="UniProtKB-SubCell"/>
</dbReference>
<dbReference type="Gene3D" id="1.10.472.30">
    <property type="entry name" value="Transcription elongation factor S-II, central domain"/>
    <property type="match status" value="1"/>
</dbReference>
<evidence type="ECO:0000256" key="2">
    <source>
        <dbReference type="ARBA" id="ARBA00022723"/>
    </source>
</evidence>